<organism evidence="2 3">
    <name type="scientific">Prevotella melaninogenica</name>
    <dbReference type="NCBI Taxonomy" id="28132"/>
    <lineage>
        <taxon>Bacteria</taxon>
        <taxon>Pseudomonadati</taxon>
        <taxon>Bacteroidota</taxon>
        <taxon>Bacteroidia</taxon>
        <taxon>Bacteroidales</taxon>
        <taxon>Prevotellaceae</taxon>
        <taxon>Prevotella</taxon>
    </lineage>
</organism>
<dbReference type="InterPro" id="IPR049236">
    <property type="entry name" value="DUF6850"/>
</dbReference>
<reference evidence="2 3" key="1">
    <citation type="submission" date="2017-05" db="EMBL/GenBank/DDBJ databases">
        <title>whole genome sequence of Prevotella melaninogenica GAI 07411.</title>
        <authorList>
            <person name="Kondo Y."/>
            <person name="Hoshino T."/>
        </authorList>
    </citation>
    <scope>NUCLEOTIDE SEQUENCE [LARGE SCALE GENOMIC DNA]</scope>
    <source>
        <strain evidence="2 3">GAI 07411</strain>
    </source>
</reference>
<protein>
    <recommendedName>
        <fullName evidence="1">DUF6850 domain-containing protein</fullName>
    </recommendedName>
</protein>
<evidence type="ECO:0000313" key="2">
    <source>
        <dbReference type="EMBL" id="BBA30481.1"/>
    </source>
</evidence>
<proteinExistence type="predicted"/>
<gene>
    <name evidence="2" type="ORF">PMEL_201012</name>
</gene>
<dbReference type="Pfam" id="PF21012">
    <property type="entry name" value="DUF6850"/>
    <property type="match status" value="1"/>
</dbReference>
<evidence type="ECO:0000313" key="3">
    <source>
        <dbReference type="Proteomes" id="UP000267517"/>
    </source>
</evidence>
<dbReference type="AlphaFoldDB" id="A0A286T5A6"/>
<evidence type="ECO:0000259" key="1">
    <source>
        <dbReference type="Pfam" id="PF21012"/>
    </source>
</evidence>
<name>A0A286T5A6_9BACT</name>
<feature type="domain" description="DUF6850" evidence="1">
    <location>
        <begin position="78"/>
        <end position="556"/>
    </location>
</feature>
<dbReference type="Proteomes" id="UP000267517">
    <property type="component" value="Chromosome II"/>
</dbReference>
<dbReference type="EMBL" id="AP018050">
    <property type="protein sequence ID" value="BBA30481.1"/>
    <property type="molecule type" value="Genomic_DNA"/>
</dbReference>
<accession>A0A286T5A6</accession>
<sequence length="557" mass="63986">MTSFFITYINYQYMNTSHIDLSISKLTHSSLRRGWGRLFLLLFTLPTMAQTPSDSLSGEVEYRFENLTQLWHNTNNASGLSLDNSSNRGIASIGFNHRGGDYYRVQEGGAMNNMQFFTERYQKIGKYLYSYGKVDFNLGRTKDRAFADQYRPYNSNPYQSGSAIAGSYDHQNFDITASMGTVGFSGWRFGLQLNYQLGDLSRLRDPRSRSQLLDYRLTPSVSYTMESHTLGLAGYYDRRKEKMGPLVTVQSDATLTYYLFSGMENATGTIGGYSSFNREWVNHQLGTEVDYGYRSARFQTLNSFGISRGEEYAYGTYKYEPGRYFTYRYNVQSQNRLYTGTIMHQADLHLDWLQGYADEYRQQLIIKNDPQIGTTSYTYEKQLEFRKRYQVRTFDFSFRYRANFINTSLIAGSRYLTSSTKGYMGFSVDTHKASNCHLLPLSSSDYSRVNFQLENGFSLFKQRLTADVTLGYSLSTRADLELADNTSILAERVLLKDLPYYDANLLHGSLQVMYQFPLTIKKSRAMWFVKAFGDFTSANSSGHPNLYNVGFSVGLFN</sequence>